<dbReference type="PROSITE" id="PS00028">
    <property type="entry name" value="ZINC_FINGER_C2H2_1"/>
    <property type="match status" value="1"/>
</dbReference>
<dbReference type="Pfam" id="PF23115">
    <property type="entry name" value="zf-C2H2_STOP2_3rd"/>
    <property type="match status" value="1"/>
</dbReference>
<dbReference type="PROSITE" id="PS50157">
    <property type="entry name" value="ZINC_FINGER_C2H2_2"/>
    <property type="match status" value="2"/>
</dbReference>
<evidence type="ECO:0000256" key="2">
    <source>
        <dbReference type="ARBA" id="ARBA00022723"/>
    </source>
</evidence>
<organism evidence="13 14">
    <name type="scientific">Oldenlandia corymbosa var. corymbosa</name>
    <dbReference type="NCBI Taxonomy" id="529605"/>
    <lineage>
        <taxon>Eukaryota</taxon>
        <taxon>Viridiplantae</taxon>
        <taxon>Streptophyta</taxon>
        <taxon>Embryophyta</taxon>
        <taxon>Tracheophyta</taxon>
        <taxon>Spermatophyta</taxon>
        <taxon>Magnoliopsida</taxon>
        <taxon>eudicotyledons</taxon>
        <taxon>Gunneridae</taxon>
        <taxon>Pentapetalae</taxon>
        <taxon>asterids</taxon>
        <taxon>lamiids</taxon>
        <taxon>Gentianales</taxon>
        <taxon>Rubiaceae</taxon>
        <taxon>Rubioideae</taxon>
        <taxon>Spermacoceae</taxon>
        <taxon>Hedyotis-Oldenlandia complex</taxon>
        <taxon>Oldenlandia</taxon>
    </lineage>
</organism>
<evidence type="ECO:0000256" key="1">
    <source>
        <dbReference type="ARBA" id="ARBA00004123"/>
    </source>
</evidence>
<gene>
    <name evidence="13" type="ORF">OLC1_LOCUS9968</name>
</gene>
<protein>
    <submittedName>
        <fullName evidence="13">OLC1v1036978C1</fullName>
    </submittedName>
</protein>
<keyword evidence="8" id="KW-0539">Nucleus</keyword>
<accession>A0AAV1CXD1</accession>
<feature type="region of interest" description="Disordered" evidence="11">
    <location>
        <begin position="506"/>
        <end position="533"/>
    </location>
</feature>
<proteinExistence type="inferred from homology"/>
<dbReference type="Pfam" id="PF22995">
    <property type="entry name" value="C2CH-3rd_BIRD-IDD"/>
    <property type="match status" value="1"/>
</dbReference>
<dbReference type="EMBL" id="OX459120">
    <property type="protein sequence ID" value="CAI9100055.1"/>
    <property type="molecule type" value="Genomic_DNA"/>
</dbReference>
<dbReference type="GO" id="GO:0003700">
    <property type="term" value="F:DNA-binding transcription factor activity"/>
    <property type="evidence" value="ECO:0007669"/>
    <property type="project" value="InterPro"/>
</dbReference>
<evidence type="ECO:0000256" key="10">
    <source>
        <dbReference type="PROSITE-ProRule" id="PRU00042"/>
    </source>
</evidence>
<reference evidence="13" key="1">
    <citation type="submission" date="2023-03" db="EMBL/GenBank/DDBJ databases">
        <authorList>
            <person name="Julca I."/>
        </authorList>
    </citation>
    <scope>NUCLEOTIDE SEQUENCE</scope>
</reference>
<feature type="domain" description="C2H2-type" evidence="12">
    <location>
        <begin position="448"/>
        <end position="468"/>
    </location>
</feature>
<keyword evidence="14" id="KW-1185">Reference proteome</keyword>
<dbReference type="PANTHER" id="PTHR45878:SF1">
    <property type="entry name" value="ZINC FINGER PROTEIN WIP2"/>
    <property type="match status" value="1"/>
</dbReference>
<keyword evidence="4 10" id="KW-0863">Zinc-finger</keyword>
<evidence type="ECO:0000256" key="8">
    <source>
        <dbReference type="ARBA" id="ARBA00023242"/>
    </source>
</evidence>
<feature type="region of interest" description="Disordered" evidence="11">
    <location>
        <begin position="219"/>
        <end position="272"/>
    </location>
</feature>
<evidence type="ECO:0000256" key="7">
    <source>
        <dbReference type="ARBA" id="ARBA00023163"/>
    </source>
</evidence>
<feature type="domain" description="C2H2-type" evidence="12">
    <location>
        <begin position="364"/>
        <end position="391"/>
    </location>
</feature>
<dbReference type="Gene3D" id="3.30.160.60">
    <property type="entry name" value="Classic Zinc Finger"/>
    <property type="match status" value="2"/>
</dbReference>
<feature type="compositionally biased region" description="Acidic residues" evidence="11">
    <location>
        <begin position="507"/>
        <end position="524"/>
    </location>
</feature>
<evidence type="ECO:0000259" key="12">
    <source>
        <dbReference type="PROSITE" id="PS50157"/>
    </source>
</evidence>
<dbReference type="InterPro" id="IPR036236">
    <property type="entry name" value="Znf_C2H2_sf"/>
</dbReference>
<dbReference type="Proteomes" id="UP001161247">
    <property type="component" value="Chromosome 3"/>
</dbReference>
<evidence type="ECO:0000256" key="6">
    <source>
        <dbReference type="ARBA" id="ARBA00023015"/>
    </source>
</evidence>
<dbReference type="SUPFAM" id="SSF57667">
    <property type="entry name" value="beta-beta-alpha zinc fingers"/>
    <property type="match status" value="1"/>
</dbReference>
<evidence type="ECO:0000256" key="3">
    <source>
        <dbReference type="ARBA" id="ARBA00022737"/>
    </source>
</evidence>
<dbReference type="FunFam" id="3.30.160.60:FF:001230">
    <property type="entry name" value="zinc finger protein WIP2-like"/>
    <property type="match status" value="1"/>
</dbReference>
<evidence type="ECO:0000256" key="11">
    <source>
        <dbReference type="SAM" id="MobiDB-lite"/>
    </source>
</evidence>
<evidence type="ECO:0000313" key="14">
    <source>
        <dbReference type="Proteomes" id="UP001161247"/>
    </source>
</evidence>
<dbReference type="GO" id="GO:0005634">
    <property type="term" value="C:nucleus"/>
    <property type="evidence" value="ECO:0007669"/>
    <property type="project" value="UniProtKB-SubCell"/>
</dbReference>
<dbReference type="SMART" id="SM00355">
    <property type="entry name" value="ZnF_C2H2"/>
    <property type="match status" value="2"/>
</dbReference>
<name>A0AAV1CXD1_OLDCO</name>
<comment type="subcellular location">
    <subcellularLocation>
        <location evidence="1">Nucleus</location>
    </subcellularLocation>
</comment>
<dbReference type="InterPro" id="IPR043584">
    <property type="entry name" value="WIP1/2/3/4/5/6"/>
</dbReference>
<keyword evidence="2" id="KW-0479">Metal-binding</keyword>
<keyword evidence="6" id="KW-0805">Transcription regulation</keyword>
<feature type="compositionally biased region" description="Low complexity" evidence="11">
    <location>
        <begin position="251"/>
        <end position="262"/>
    </location>
</feature>
<evidence type="ECO:0000256" key="5">
    <source>
        <dbReference type="ARBA" id="ARBA00022833"/>
    </source>
</evidence>
<dbReference type="InterPro" id="IPR055187">
    <property type="entry name" value="C2CH-3rd_BIRD-IDD"/>
</dbReference>
<sequence length="533" mass="60772">MVKKNKKDKRQKKKKKTVTNLKRQKIILLLLLVVVQHKMMSINFTIFLFKKFENCSIITHLSIRKTFSLITKTILFGHLLLSSFLSLSKGSKSRFSPRRKEKPTYKTTSNFFFFFFFDSTMTDPYSSFYNHHQWFKLNNTTNNNNPFHHFHSSNSSIIHHHNHHLHQPQNNNYIQTFYPSSNNISNIINNSSCSFLNFSSSPPQSPPLKEVLPLLSCLNSPPRRHGENEEEEAAAAQQKDKPFIDIELMMKTSGSSSSSSTNKSKENPEDNQTLLSAESADAENVTVALHIGLPNPSPADLASVLKYSSSSSSAEIITTNNNNDKDDDQEDACGAGYPIMMNRLNKGQYWIPTPSQILIGPTQFSCPVCYKTFNRYNNMQMHMWGHGSQYRKGPESLRGTQPTGMLRLPCYCCSPGCRNNIDHPRAKPLKDFRTLQTHYKRKHGIKPFMCRKCGKAFAVRGDWRTHEKNCGKLWYCICGSDFKHKRSLKDHIKAFGNGHGSYGVNSFDEDDDPASEVEQDDDDGTNNQSIMHS</sequence>
<dbReference type="PANTHER" id="PTHR45878">
    <property type="entry name" value="ZINC FINGER PROTEIN WIP2"/>
    <property type="match status" value="1"/>
</dbReference>
<dbReference type="FunFam" id="3.30.160.60:FF:000523">
    <property type="entry name" value="Zinc finger protein WIP2"/>
    <property type="match status" value="1"/>
</dbReference>
<dbReference type="GO" id="GO:0008270">
    <property type="term" value="F:zinc ion binding"/>
    <property type="evidence" value="ECO:0007669"/>
    <property type="project" value="UniProtKB-KW"/>
</dbReference>
<dbReference type="AlphaFoldDB" id="A0AAV1CXD1"/>
<comment type="similarity">
    <text evidence="9">Belongs to the WIP C2H2-type zinc-finger protein family.</text>
</comment>
<evidence type="ECO:0000313" key="13">
    <source>
        <dbReference type="EMBL" id="CAI9100055.1"/>
    </source>
</evidence>
<keyword evidence="7" id="KW-0804">Transcription</keyword>
<evidence type="ECO:0000256" key="9">
    <source>
        <dbReference type="ARBA" id="ARBA00023452"/>
    </source>
</evidence>
<evidence type="ECO:0000256" key="4">
    <source>
        <dbReference type="ARBA" id="ARBA00022771"/>
    </source>
</evidence>
<keyword evidence="3" id="KW-0677">Repeat</keyword>
<keyword evidence="5" id="KW-0862">Zinc</keyword>
<dbReference type="InterPro" id="IPR059161">
    <property type="entry name" value="Znf-C2H2_STOP1/2_3rd"/>
</dbReference>
<dbReference type="InterPro" id="IPR013087">
    <property type="entry name" value="Znf_C2H2_type"/>
</dbReference>